<dbReference type="STRING" id="420890.LCGL_1813"/>
<dbReference type="EMBL" id="AP009333">
    <property type="protein sequence ID" value="BAK61273.1"/>
    <property type="molecule type" value="Genomic_DNA"/>
</dbReference>
<keyword evidence="3" id="KW-1185">Reference proteome</keyword>
<dbReference type="KEGG" id="lgv:LCGL_1813"/>
<evidence type="ECO:0000313" key="3">
    <source>
        <dbReference type="Proteomes" id="UP000008520"/>
    </source>
</evidence>
<dbReference type="HOGENOM" id="CLU_2954729_0_0_9"/>
<feature type="compositionally biased region" description="Basic and acidic residues" evidence="1">
    <location>
        <begin position="44"/>
        <end position="59"/>
    </location>
</feature>
<sequence>MAQLAKEFAPLPKEQIDKRDPYNANNSFVGFRARPLQNRSKTGVRYEGETEGGEVKLFE</sequence>
<protein>
    <submittedName>
        <fullName evidence="2">Hypothetical phage protein</fullName>
    </submittedName>
</protein>
<feature type="region of interest" description="Disordered" evidence="1">
    <location>
        <begin position="1"/>
        <end position="28"/>
    </location>
</feature>
<gene>
    <name evidence="2" type="ordered locus">LCGL_1813</name>
</gene>
<evidence type="ECO:0000313" key="2">
    <source>
        <dbReference type="EMBL" id="BAK61273.1"/>
    </source>
</evidence>
<dbReference type="AlphaFoldDB" id="F9VG22"/>
<proteinExistence type="predicted"/>
<accession>F9VG22</accession>
<evidence type="ECO:0000256" key="1">
    <source>
        <dbReference type="SAM" id="MobiDB-lite"/>
    </source>
</evidence>
<dbReference type="Proteomes" id="UP000008520">
    <property type="component" value="Chromosome"/>
</dbReference>
<dbReference type="RefSeq" id="WP_014025437.1">
    <property type="nucleotide sequence ID" value="NC_017490.1"/>
</dbReference>
<organism evidence="2 3">
    <name type="scientific">Lactococcus garvieae (strain Lg2)</name>
    <name type="common">Enterococcus seriolicida</name>
    <dbReference type="NCBI Taxonomy" id="420890"/>
    <lineage>
        <taxon>Bacteria</taxon>
        <taxon>Bacillati</taxon>
        <taxon>Bacillota</taxon>
        <taxon>Bacilli</taxon>
        <taxon>Lactobacillales</taxon>
        <taxon>Streptococcaceae</taxon>
        <taxon>Lactococcus</taxon>
    </lineage>
</organism>
<reference evidence="2 3" key="1">
    <citation type="journal article" date="2011" name="PLoS ONE">
        <title>Complete genome sequence and comparative analysis of the fish pathogen Lactococcus garvieae.</title>
        <authorList>
            <person name="Morita H."/>
            <person name="Toh H."/>
            <person name="Oshima K."/>
            <person name="Yoshizaki M."/>
            <person name="Kawanishi M."/>
            <person name="Nakaya K."/>
            <person name="Suzuki T."/>
            <person name="Miyauchi E."/>
            <person name="Ishii Y."/>
            <person name="Tanabe S."/>
            <person name="Murakami M."/>
            <person name="Hattori M."/>
        </authorList>
    </citation>
    <scope>NUCLEOTIDE SEQUENCE [LARGE SCALE GENOMIC DNA]</scope>
    <source>
        <strain evidence="2 3">Lg2</strain>
    </source>
</reference>
<dbReference type="PATRIC" id="fig|420890.5.peg.1787"/>
<feature type="region of interest" description="Disordered" evidence="1">
    <location>
        <begin position="40"/>
        <end position="59"/>
    </location>
</feature>
<name>F9VG22_LACGL</name>